<organism evidence="2 3">
    <name type="scientific">Rhizobium calliandrae</name>
    <dbReference type="NCBI Taxonomy" id="1312182"/>
    <lineage>
        <taxon>Bacteria</taxon>
        <taxon>Pseudomonadati</taxon>
        <taxon>Pseudomonadota</taxon>
        <taxon>Alphaproteobacteria</taxon>
        <taxon>Hyphomicrobiales</taxon>
        <taxon>Rhizobiaceae</taxon>
        <taxon>Rhizobium/Agrobacterium group</taxon>
        <taxon>Rhizobium</taxon>
    </lineage>
</organism>
<dbReference type="EMBL" id="JARFYN010000011">
    <property type="protein sequence ID" value="MDL2406125.1"/>
    <property type="molecule type" value="Genomic_DNA"/>
</dbReference>
<dbReference type="Proteomes" id="UP001172630">
    <property type="component" value="Unassembled WGS sequence"/>
</dbReference>
<protein>
    <submittedName>
        <fullName evidence="2">Uncharacterized protein</fullName>
    </submittedName>
</protein>
<dbReference type="RefSeq" id="WP_285879174.1">
    <property type="nucleotide sequence ID" value="NZ_JARFYN010000011.1"/>
</dbReference>
<proteinExistence type="predicted"/>
<keyword evidence="3" id="KW-1185">Reference proteome</keyword>
<accession>A0ABT7KBY3</accession>
<evidence type="ECO:0000313" key="3">
    <source>
        <dbReference type="Proteomes" id="UP001172630"/>
    </source>
</evidence>
<reference evidence="2" key="1">
    <citation type="submission" date="2023-06" db="EMBL/GenBank/DDBJ databases">
        <title>Phylogenetic Diversity of Rhizobium strains.</title>
        <authorList>
            <person name="Moura F.T."/>
            <person name="Helene L.C.F."/>
            <person name="Hungria M."/>
        </authorList>
    </citation>
    <scope>NUCLEOTIDE SEQUENCE</scope>
    <source>
        <strain evidence="2">CCGE524</strain>
    </source>
</reference>
<sequence length="44" mass="4786">MTFVEADVIEPTRKKPRPSSVTSEPATLDETPRATANALSMLLI</sequence>
<comment type="caution">
    <text evidence="2">The sequence shown here is derived from an EMBL/GenBank/DDBJ whole genome shotgun (WGS) entry which is preliminary data.</text>
</comment>
<feature type="region of interest" description="Disordered" evidence="1">
    <location>
        <begin position="1"/>
        <end position="34"/>
    </location>
</feature>
<evidence type="ECO:0000313" key="2">
    <source>
        <dbReference type="EMBL" id="MDL2406125.1"/>
    </source>
</evidence>
<name>A0ABT7KBY3_9HYPH</name>
<evidence type="ECO:0000256" key="1">
    <source>
        <dbReference type="SAM" id="MobiDB-lite"/>
    </source>
</evidence>
<gene>
    <name evidence="2" type="ORF">PY650_10680</name>
</gene>